<feature type="transmembrane region" description="Helical" evidence="1">
    <location>
        <begin position="306"/>
        <end position="329"/>
    </location>
</feature>
<evidence type="ECO:0000313" key="3">
    <source>
        <dbReference type="Proteomes" id="UP000315700"/>
    </source>
</evidence>
<dbReference type="EMBL" id="CP036271">
    <property type="protein sequence ID" value="QDT54872.1"/>
    <property type="molecule type" value="Genomic_DNA"/>
</dbReference>
<feature type="transmembrane region" description="Helical" evidence="1">
    <location>
        <begin position="26"/>
        <end position="47"/>
    </location>
</feature>
<accession>A0A517SFH2</accession>
<proteinExistence type="predicted"/>
<keyword evidence="1" id="KW-1133">Transmembrane helix</keyword>
<feature type="transmembrane region" description="Helical" evidence="1">
    <location>
        <begin position="59"/>
        <end position="81"/>
    </location>
</feature>
<dbReference type="RefSeq" id="WP_145030690.1">
    <property type="nucleotide sequence ID" value="NZ_CP036271.1"/>
</dbReference>
<feature type="transmembrane region" description="Helical" evidence="1">
    <location>
        <begin position="170"/>
        <end position="188"/>
    </location>
</feature>
<dbReference type="AlphaFoldDB" id="A0A517SFH2"/>
<evidence type="ECO:0008006" key="4">
    <source>
        <dbReference type="Google" id="ProtNLM"/>
    </source>
</evidence>
<dbReference type="KEGG" id="ccos:Pan44_29110"/>
<dbReference type="InParanoid" id="A0A517SFH2"/>
<protein>
    <recommendedName>
        <fullName evidence="4">ABC-2 family transporter protein</fullName>
    </recommendedName>
</protein>
<keyword evidence="3" id="KW-1185">Reference proteome</keyword>
<feature type="transmembrane region" description="Helical" evidence="1">
    <location>
        <begin position="457"/>
        <end position="481"/>
    </location>
</feature>
<evidence type="ECO:0000256" key="1">
    <source>
        <dbReference type="SAM" id="Phobius"/>
    </source>
</evidence>
<sequence length="520" mass="56626">MSEFRRATALLFRRLRLDLRSPVANLLRMLAAGCLLFTIFSVVNSGMTIGAPGLMVYKWIVWIDSLLISMGSVAIFASIIASEREQGTLSLLRMTGMNPVSLILGQGFSGIVIGCLLLAAQFPFVVLTITLGGILWDQVLATYMALLAHLVLCAGIGLFWSVVCARAGSASFYTLLSLFGLWLGTWLVRTMANGLAYRGWITSETEATIDSATIWLDARLVWTELSNIASSFGSIPIVSPQFWWSMAGGIGFLLLGALLLDRRPLETPPYSPIVIRLWRSSGNRAWNQLAVAGKDFRQFMGGAKGIVARLIIYPLVPLALVWALVTFGSARINSNETAATVFWFGAAFLTLEAAAIASRLFRNEITELTWSSLAVLPRWRARLLIEKLGGACLGLIPGMLVCLVAGLASADVQRFFFGPASASQERYLALVLMAQPLLWVAVTSLATLLLPGVPPTVTIFCGVIAIIAQWCLMLLGCTLLWGSRFSFEEFATAYLLVTTSLSLLLLLAASLRLRKLTERN</sequence>
<feature type="transmembrane region" description="Helical" evidence="1">
    <location>
        <begin position="141"/>
        <end position="163"/>
    </location>
</feature>
<keyword evidence="1" id="KW-0812">Transmembrane</keyword>
<keyword evidence="1" id="KW-0472">Membrane</keyword>
<gene>
    <name evidence="2" type="ORF">Pan44_29110</name>
</gene>
<reference evidence="2 3" key="1">
    <citation type="submission" date="2019-02" db="EMBL/GenBank/DDBJ databases">
        <title>Deep-cultivation of Planctomycetes and their phenomic and genomic characterization uncovers novel biology.</title>
        <authorList>
            <person name="Wiegand S."/>
            <person name="Jogler M."/>
            <person name="Boedeker C."/>
            <person name="Pinto D."/>
            <person name="Vollmers J."/>
            <person name="Rivas-Marin E."/>
            <person name="Kohn T."/>
            <person name="Peeters S.H."/>
            <person name="Heuer A."/>
            <person name="Rast P."/>
            <person name="Oberbeckmann S."/>
            <person name="Bunk B."/>
            <person name="Jeske O."/>
            <person name="Meyerdierks A."/>
            <person name="Storesund J.E."/>
            <person name="Kallscheuer N."/>
            <person name="Luecker S."/>
            <person name="Lage O.M."/>
            <person name="Pohl T."/>
            <person name="Merkel B.J."/>
            <person name="Hornburger P."/>
            <person name="Mueller R.-W."/>
            <person name="Bruemmer F."/>
            <person name="Labrenz M."/>
            <person name="Spormann A.M."/>
            <person name="Op den Camp H."/>
            <person name="Overmann J."/>
            <person name="Amann R."/>
            <person name="Jetten M.S.M."/>
            <person name="Mascher T."/>
            <person name="Medema M.H."/>
            <person name="Devos D.P."/>
            <person name="Kaster A.-K."/>
            <person name="Ovreas L."/>
            <person name="Rohde M."/>
            <person name="Galperin M.Y."/>
            <person name="Jogler C."/>
        </authorList>
    </citation>
    <scope>NUCLEOTIDE SEQUENCE [LARGE SCALE GENOMIC DNA]</scope>
    <source>
        <strain evidence="2 3">Pan44</strain>
    </source>
</reference>
<feature type="transmembrane region" description="Helical" evidence="1">
    <location>
        <begin position="341"/>
        <end position="361"/>
    </location>
</feature>
<dbReference type="OrthoDB" id="240327at2"/>
<feature type="transmembrane region" description="Helical" evidence="1">
    <location>
        <begin position="493"/>
        <end position="513"/>
    </location>
</feature>
<name>A0A517SFH2_9PLAN</name>
<feature type="transmembrane region" description="Helical" evidence="1">
    <location>
        <begin position="102"/>
        <end position="135"/>
    </location>
</feature>
<feature type="transmembrane region" description="Helical" evidence="1">
    <location>
        <begin position="388"/>
        <end position="407"/>
    </location>
</feature>
<organism evidence="2 3">
    <name type="scientific">Caulifigura coniformis</name>
    <dbReference type="NCBI Taxonomy" id="2527983"/>
    <lineage>
        <taxon>Bacteria</taxon>
        <taxon>Pseudomonadati</taxon>
        <taxon>Planctomycetota</taxon>
        <taxon>Planctomycetia</taxon>
        <taxon>Planctomycetales</taxon>
        <taxon>Planctomycetaceae</taxon>
        <taxon>Caulifigura</taxon>
    </lineage>
</organism>
<feature type="transmembrane region" description="Helical" evidence="1">
    <location>
        <begin position="242"/>
        <end position="260"/>
    </location>
</feature>
<dbReference type="Proteomes" id="UP000315700">
    <property type="component" value="Chromosome"/>
</dbReference>
<evidence type="ECO:0000313" key="2">
    <source>
        <dbReference type="EMBL" id="QDT54872.1"/>
    </source>
</evidence>
<feature type="transmembrane region" description="Helical" evidence="1">
    <location>
        <begin position="427"/>
        <end position="450"/>
    </location>
</feature>